<evidence type="ECO:0000256" key="5">
    <source>
        <dbReference type="ARBA" id="ARBA00022801"/>
    </source>
</evidence>
<evidence type="ECO:0000313" key="11">
    <source>
        <dbReference type="EMBL" id="KAJ4365639.1"/>
    </source>
</evidence>
<dbReference type="GO" id="GO:0004843">
    <property type="term" value="F:cysteine-type deubiquitinase activity"/>
    <property type="evidence" value="ECO:0007669"/>
    <property type="project" value="UniProtKB-EC"/>
</dbReference>
<feature type="domain" description="Tyrosine-protein phosphatase" evidence="9">
    <location>
        <begin position="443"/>
        <end position="680"/>
    </location>
</feature>
<feature type="compositionally biased region" description="Pro residues" evidence="8">
    <location>
        <begin position="797"/>
        <end position="811"/>
    </location>
</feature>
<dbReference type="InterPro" id="IPR025305">
    <property type="entry name" value="UCH_repeat_domain"/>
</dbReference>
<evidence type="ECO:0000256" key="8">
    <source>
        <dbReference type="SAM" id="MobiDB-lite"/>
    </source>
</evidence>
<feature type="compositionally biased region" description="Polar residues" evidence="8">
    <location>
        <begin position="812"/>
        <end position="822"/>
    </location>
</feature>
<dbReference type="PROSITE" id="PS00973">
    <property type="entry name" value="USP_2"/>
    <property type="match status" value="1"/>
</dbReference>
<dbReference type="GO" id="GO:0061136">
    <property type="term" value="P:regulation of proteasomal protein catabolic process"/>
    <property type="evidence" value="ECO:0007669"/>
    <property type="project" value="TreeGrafter"/>
</dbReference>
<name>A0A9W8Y496_9PLEO</name>
<dbReference type="InterPro" id="IPR044635">
    <property type="entry name" value="UBP14-like"/>
</dbReference>
<evidence type="ECO:0000256" key="2">
    <source>
        <dbReference type="ARBA" id="ARBA00012759"/>
    </source>
</evidence>
<dbReference type="Pfam" id="PF13446">
    <property type="entry name" value="RPT"/>
    <property type="match status" value="2"/>
</dbReference>
<keyword evidence="7" id="KW-0175">Coiled coil</keyword>
<evidence type="ECO:0000256" key="6">
    <source>
        <dbReference type="ARBA" id="ARBA00022807"/>
    </source>
</evidence>
<comment type="caution">
    <text evidence="11">The sequence shown here is derived from an EMBL/GenBank/DDBJ whole genome shotgun (WGS) entry which is preliminary data.</text>
</comment>
<dbReference type="SUPFAM" id="SSF54001">
    <property type="entry name" value="Cysteine proteinases"/>
    <property type="match status" value="1"/>
</dbReference>
<dbReference type="AlphaFoldDB" id="A0A9W8Y496"/>
<feature type="compositionally biased region" description="Polar residues" evidence="8">
    <location>
        <begin position="761"/>
        <end position="770"/>
    </location>
</feature>
<sequence>MAPGKTAPRLLQDLLTYDPRYEERAGRNLLTTLPPPHNPEGPKVPAVPFRNCRHALHTKNEQSQLPVAGEAPDHTTVFKVASYCSQCRWHIDVVVDFRDNGSKTTPCKQGDTEYFLHHFLFEGEDNANGASSLGAQNNARTYNFRCSAPQCPVQVRISFKPPKFSDQDIETLTNQAQLRRRWEAAKQMAGDRADSNIARRVDAPDYLNTYLQDSLNPVKGKARIPLLNRKFLKTFGKDCDSILSRFGFTNSLEEEDDGTMAAVWYLPKPEESKTPLESTSRNLIEDGRYELNTIILAFPESERAGCRHQALYPTPSRGDIERALACDDYDKVKGRVETRSTNREEDHPYYASLGAVGDFSDALLLFAFSRQVEQDIANQAYYFECLQDLAVGRNSDMLGTQVAILASQGLTSKRDLENAYRYFGIDPSHAGVIGDEHIIGTFRARLADISPSLADETRKQLRVLGDARNSDKIRAEAAQAIETEEQALSWLDLDSTASDDFVQTMFSLKTQDTPGCLDMARKAVSIIAKKRQSQRLRDLLDKGTMTEPEMDIGEAYALFQVDDRTQALDLDVLKTTVEVANPGDVEKLQKAFAIIQQDQAQNHNNRMDDQSQPNARRNSYPLETWPVGLRNIGNTCYLNSVLQFLFTIKPLRELILNCDDYMQDPSPDALKDKKVGRTAVTADRVVTAQKFVRELRTFFEQMVNAPTDTVQPALDLAALALCRTDSPEEPTEDQAVNTAKSTSLGSIEGVAVSGPMPAPNNGANIENSPDSVMGEDKDDAKSVSSMQAMDLGDPNDKPAPPTRPPPIPPRPENQTKPTQTKSKIGIVEESARQQDAAEVMGNIFDLISCAIKGEDVLREGEQLDAIKKLFFSDVTTVRDTAKGAEKLSELRHNYLVSPGWRDRPLYAALDDDFGQSEMEGGATRYEYIDKAAPILVINLRRIQWVNELVYDRSHIGLDHALYMDRYLGRTNSLGEDQLLKLREAQWTKQHAVREIDGKRKTLQITEIDGMDLADTVQETSNFVNKLLADSSRQTSQRADSLPPTPPPELADALHDKAVQLKKEMESMESHLSQLESQIDTVFKDCNDHPYRLHAIFTHRGGVRGGHYWIYIYDFQNGLWRMYNDDRVTVADEKQIFEPETGVTIPKASTGVVYIRADLVDELTQAVCRHPKVEQVTAADGPETQTQDTVMQDADSDQPPPLEPVKYDGLQVLEGVEKQ</sequence>
<feature type="region of interest" description="Disordered" evidence="8">
    <location>
        <begin position="749"/>
        <end position="825"/>
    </location>
</feature>
<dbReference type="InterPro" id="IPR018200">
    <property type="entry name" value="USP_CS"/>
</dbReference>
<dbReference type="InterPro" id="IPR028889">
    <property type="entry name" value="USP"/>
</dbReference>
<dbReference type="InterPro" id="IPR038765">
    <property type="entry name" value="Papain-like_cys_pep_sf"/>
</dbReference>
<dbReference type="Gene3D" id="3.90.70.10">
    <property type="entry name" value="Cysteine proteinases"/>
    <property type="match status" value="1"/>
</dbReference>
<dbReference type="InterPro" id="IPR000242">
    <property type="entry name" value="PTP_cat"/>
</dbReference>
<evidence type="ECO:0000259" key="10">
    <source>
        <dbReference type="PROSITE" id="PS50235"/>
    </source>
</evidence>
<keyword evidence="6" id="KW-0788">Thiol protease</keyword>
<dbReference type="GO" id="GO:0070628">
    <property type="term" value="F:proteasome binding"/>
    <property type="evidence" value="ECO:0007669"/>
    <property type="project" value="TreeGrafter"/>
</dbReference>
<dbReference type="EMBL" id="JAPEUY010000015">
    <property type="protein sequence ID" value="KAJ4365639.1"/>
    <property type="molecule type" value="Genomic_DNA"/>
</dbReference>
<evidence type="ECO:0000256" key="7">
    <source>
        <dbReference type="SAM" id="Coils"/>
    </source>
</evidence>
<dbReference type="GO" id="GO:0016579">
    <property type="term" value="P:protein deubiquitination"/>
    <property type="evidence" value="ECO:0007669"/>
    <property type="project" value="InterPro"/>
</dbReference>
<evidence type="ECO:0000256" key="1">
    <source>
        <dbReference type="ARBA" id="ARBA00000707"/>
    </source>
</evidence>
<organism evidence="11 12">
    <name type="scientific">Neocucurbitaria cava</name>
    <dbReference type="NCBI Taxonomy" id="798079"/>
    <lineage>
        <taxon>Eukaryota</taxon>
        <taxon>Fungi</taxon>
        <taxon>Dikarya</taxon>
        <taxon>Ascomycota</taxon>
        <taxon>Pezizomycotina</taxon>
        <taxon>Dothideomycetes</taxon>
        <taxon>Pleosporomycetidae</taxon>
        <taxon>Pleosporales</taxon>
        <taxon>Pleosporineae</taxon>
        <taxon>Cucurbitariaceae</taxon>
        <taxon>Neocucurbitaria</taxon>
    </lineage>
</organism>
<protein>
    <recommendedName>
        <fullName evidence="2">ubiquitinyl hydrolase 1</fullName>
        <ecNumber evidence="2">3.4.19.12</ecNumber>
    </recommendedName>
</protein>
<keyword evidence="3 11" id="KW-0645">Protease</keyword>
<evidence type="ECO:0000259" key="9">
    <source>
        <dbReference type="PROSITE" id="PS50055"/>
    </source>
</evidence>
<dbReference type="PANTHER" id="PTHR43982:SF6">
    <property type="entry name" value="UBIQUITIN CARBOXYL-TERMINAL HYDROLASE 2-RELATED"/>
    <property type="match status" value="1"/>
</dbReference>
<evidence type="ECO:0000313" key="12">
    <source>
        <dbReference type="Proteomes" id="UP001140560"/>
    </source>
</evidence>
<dbReference type="InterPro" id="IPR001394">
    <property type="entry name" value="Peptidase_C19_UCH"/>
</dbReference>
<evidence type="ECO:0000256" key="3">
    <source>
        <dbReference type="ARBA" id="ARBA00022670"/>
    </source>
</evidence>
<feature type="region of interest" description="Disordered" evidence="8">
    <location>
        <begin position="1030"/>
        <end position="1049"/>
    </location>
</feature>
<feature type="domain" description="USP" evidence="10">
    <location>
        <begin position="627"/>
        <end position="1157"/>
    </location>
</feature>
<gene>
    <name evidence="11" type="primary">UBP2</name>
    <name evidence="11" type="ORF">N0V83_008259</name>
</gene>
<feature type="coiled-coil region" evidence="7">
    <location>
        <begin position="1050"/>
        <end position="1077"/>
    </location>
</feature>
<comment type="catalytic activity">
    <reaction evidence="1">
        <text>Thiol-dependent hydrolysis of ester, thioester, amide, peptide and isopeptide bonds formed by the C-terminal Gly of ubiquitin (a 76-residue protein attached to proteins as an intracellular targeting signal).</text>
        <dbReference type="EC" id="3.4.19.12"/>
    </reaction>
</comment>
<feature type="region of interest" description="Disordered" evidence="8">
    <location>
        <begin position="1176"/>
        <end position="1218"/>
    </location>
</feature>
<keyword evidence="5 11" id="KW-0378">Hydrolase</keyword>
<keyword evidence="4" id="KW-0833">Ubl conjugation pathway</keyword>
<dbReference type="PROSITE" id="PS00972">
    <property type="entry name" value="USP_1"/>
    <property type="match status" value="1"/>
</dbReference>
<dbReference type="PANTHER" id="PTHR43982">
    <property type="entry name" value="UBIQUITIN CARBOXYL-TERMINAL HYDROLASE"/>
    <property type="match status" value="1"/>
</dbReference>
<dbReference type="EC" id="3.4.19.12" evidence="2"/>
<dbReference type="GO" id="GO:0043161">
    <property type="term" value="P:proteasome-mediated ubiquitin-dependent protein catabolic process"/>
    <property type="evidence" value="ECO:0007669"/>
    <property type="project" value="InterPro"/>
</dbReference>
<dbReference type="Proteomes" id="UP001140560">
    <property type="component" value="Unassembled WGS sequence"/>
</dbReference>
<dbReference type="GO" id="GO:0004725">
    <property type="term" value="F:protein tyrosine phosphatase activity"/>
    <property type="evidence" value="ECO:0007669"/>
    <property type="project" value="InterPro"/>
</dbReference>
<dbReference type="PROSITE" id="PS50235">
    <property type="entry name" value="USP_3"/>
    <property type="match status" value="1"/>
</dbReference>
<evidence type="ECO:0000256" key="4">
    <source>
        <dbReference type="ARBA" id="ARBA00022786"/>
    </source>
</evidence>
<dbReference type="OrthoDB" id="2420415at2759"/>
<dbReference type="Pfam" id="PF00443">
    <property type="entry name" value="UCH"/>
    <property type="match status" value="1"/>
</dbReference>
<keyword evidence="12" id="KW-1185">Reference proteome</keyword>
<accession>A0A9W8Y496</accession>
<reference evidence="11" key="1">
    <citation type="submission" date="2022-10" db="EMBL/GenBank/DDBJ databases">
        <title>Tapping the CABI collections for fungal endophytes: first genome assemblies for Collariella, Neodidymelliopsis, Ascochyta clinopodiicola, Didymella pomorum, Didymosphaeria variabile, Neocosmospora piperis and Neocucurbitaria cava.</title>
        <authorList>
            <person name="Hill R."/>
        </authorList>
    </citation>
    <scope>NUCLEOTIDE SEQUENCE</scope>
    <source>
        <strain evidence="11">IMI 356814</strain>
    </source>
</reference>
<proteinExistence type="predicted"/>
<dbReference type="PROSITE" id="PS50055">
    <property type="entry name" value="TYR_PHOSPHATASE_PTP"/>
    <property type="match status" value="1"/>
</dbReference>